<evidence type="ECO:0000256" key="1">
    <source>
        <dbReference type="SAM" id="MobiDB-lite"/>
    </source>
</evidence>
<evidence type="ECO:0000313" key="3">
    <source>
        <dbReference type="Proteomes" id="UP000003136"/>
    </source>
</evidence>
<dbReference type="InterPro" id="IPR046118">
    <property type="entry name" value="DUF6115"/>
</dbReference>
<organism evidence="2 3">
    <name type="scientific">[Bacteroides] pectinophilus ATCC 43243</name>
    <dbReference type="NCBI Taxonomy" id="483218"/>
    <lineage>
        <taxon>Bacteria</taxon>
        <taxon>Bacillati</taxon>
        <taxon>Bacillota</taxon>
        <taxon>Clostridia</taxon>
        <taxon>Eubacteriales</taxon>
    </lineage>
</organism>
<feature type="region of interest" description="Disordered" evidence="1">
    <location>
        <begin position="115"/>
        <end position="143"/>
    </location>
</feature>
<dbReference type="Pfam" id="PF19610">
    <property type="entry name" value="DUF6115"/>
    <property type="match status" value="2"/>
</dbReference>
<name>B7ATU3_9FIRM</name>
<dbReference type="eggNOG" id="COG3064">
    <property type="taxonomic scope" value="Bacteria"/>
</dbReference>
<gene>
    <name evidence="2" type="ORF">BACPEC_01565</name>
</gene>
<keyword evidence="3" id="KW-1185">Reference proteome</keyword>
<evidence type="ECO:0000313" key="2">
    <source>
        <dbReference type="EMBL" id="EEC57077.1"/>
    </source>
</evidence>
<reference evidence="2 3" key="1">
    <citation type="submission" date="2008-11" db="EMBL/GenBank/DDBJ databases">
        <title>Draft genome sequence of Bacteroides pectinophilus (ATCC 43243).</title>
        <authorList>
            <person name="Sudarsanam P."/>
            <person name="Ley R."/>
            <person name="Guruge J."/>
            <person name="Turnbaugh P.J."/>
            <person name="Mahowald M."/>
            <person name="Liep D."/>
            <person name="Gordon J."/>
        </authorList>
    </citation>
    <scope>NUCLEOTIDE SEQUENCE [LARGE SCALE GENOMIC DNA]</scope>
    <source>
        <strain evidence="2 3">ATCC 43243</strain>
    </source>
</reference>
<proteinExistence type="predicted"/>
<protein>
    <submittedName>
        <fullName evidence="2">Uncharacterized protein</fullName>
    </submittedName>
</protein>
<dbReference type="EMBL" id="ABVQ01000036">
    <property type="protein sequence ID" value="EEC57077.1"/>
    <property type="molecule type" value="Genomic_DNA"/>
</dbReference>
<dbReference type="STRING" id="483218.BACPEC_01565"/>
<dbReference type="AlphaFoldDB" id="B7ATU3"/>
<dbReference type="Proteomes" id="UP000003136">
    <property type="component" value="Unassembled WGS sequence"/>
</dbReference>
<comment type="caution">
    <text evidence="2">The sequence shown here is derived from an EMBL/GenBank/DDBJ whole genome shotgun (WGS) entry which is preliminary data.</text>
</comment>
<feature type="compositionally biased region" description="Basic and acidic residues" evidence="1">
    <location>
        <begin position="129"/>
        <end position="143"/>
    </location>
</feature>
<dbReference type="HOGENOM" id="CLU_060718_0_0_9"/>
<sequence>MGDSKKKNTDDKDYDANLTEEQKEDIRRQVTDIIDEEMLNASEKTEVSLDKISNTKILEMNEYADNILGEINRNHNEAVFLYDMLNDKAKEVKSTVKDVNVTKKQVEKIQAEVTSAAANPEEDNAYADKSGDKSQRRSEHEFRSMTPEIVREIGMPVTSEYDDSQENDSYGTGGADINDGMDMVSPQELMAVSQMLGQDMQQNIQQNIQTVSAQDNGMHDNGTHGLNRNDEILSMYESGMDSRQIAKELNLGIGEVRLVIDLYKSTK</sequence>
<accession>B7ATU3</accession>
<reference evidence="2 3" key="2">
    <citation type="submission" date="2008-11" db="EMBL/GenBank/DDBJ databases">
        <authorList>
            <person name="Fulton L."/>
            <person name="Clifton S."/>
            <person name="Fulton B."/>
            <person name="Xu J."/>
            <person name="Minx P."/>
            <person name="Pepin K.H."/>
            <person name="Johnson M."/>
            <person name="Bhonagiri V."/>
            <person name="Nash W.E."/>
            <person name="Mardis E.R."/>
            <person name="Wilson R.K."/>
        </authorList>
    </citation>
    <scope>NUCLEOTIDE SEQUENCE [LARGE SCALE GENOMIC DNA]</scope>
    <source>
        <strain evidence="2 3">ATCC 43243</strain>
    </source>
</reference>
<feature type="region of interest" description="Disordered" evidence="1">
    <location>
        <begin position="1"/>
        <end position="24"/>
    </location>
</feature>